<proteinExistence type="predicted"/>
<reference evidence="2 3" key="1">
    <citation type="submission" date="2017-04" db="EMBL/GenBank/DDBJ databases">
        <title>Draft genome sequence of Marssonina coronaria NL1: causal agent of apple blotch.</title>
        <authorList>
            <person name="Cheng Q."/>
        </authorList>
    </citation>
    <scope>NUCLEOTIDE SEQUENCE [LARGE SCALE GENOMIC DNA]</scope>
    <source>
        <strain evidence="2 3">NL1</strain>
    </source>
</reference>
<dbReference type="InParanoid" id="A0A218Z9Y2"/>
<dbReference type="AlphaFoldDB" id="A0A218Z9Y2"/>
<feature type="compositionally biased region" description="Basic and acidic residues" evidence="1">
    <location>
        <begin position="251"/>
        <end position="260"/>
    </location>
</feature>
<dbReference type="EMBL" id="MZNU01000153">
    <property type="protein sequence ID" value="OWP03976.1"/>
    <property type="molecule type" value="Genomic_DNA"/>
</dbReference>
<evidence type="ECO:0000313" key="2">
    <source>
        <dbReference type="EMBL" id="OWP03976.1"/>
    </source>
</evidence>
<feature type="region of interest" description="Disordered" evidence="1">
    <location>
        <begin position="225"/>
        <end position="260"/>
    </location>
</feature>
<gene>
    <name evidence="2" type="ORF">B2J93_4540</name>
</gene>
<feature type="compositionally biased region" description="Basic and acidic residues" evidence="1">
    <location>
        <begin position="225"/>
        <end position="242"/>
    </location>
</feature>
<evidence type="ECO:0000313" key="3">
    <source>
        <dbReference type="Proteomes" id="UP000242519"/>
    </source>
</evidence>
<organism evidence="2 3">
    <name type="scientific">Diplocarpon coronariae</name>
    <dbReference type="NCBI Taxonomy" id="2795749"/>
    <lineage>
        <taxon>Eukaryota</taxon>
        <taxon>Fungi</taxon>
        <taxon>Dikarya</taxon>
        <taxon>Ascomycota</taxon>
        <taxon>Pezizomycotina</taxon>
        <taxon>Leotiomycetes</taxon>
        <taxon>Helotiales</taxon>
        <taxon>Drepanopezizaceae</taxon>
        <taxon>Diplocarpon</taxon>
    </lineage>
</organism>
<accession>A0A218Z9Y2</accession>
<evidence type="ECO:0000256" key="1">
    <source>
        <dbReference type="SAM" id="MobiDB-lite"/>
    </source>
</evidence>
<comment type="caution">
    <text evidence="2">The sequence shown here is derived from an EMBL/GenBank/DDBJ whole genome shotgun (WGS) entry which is preliminary data.</text>
</comment>
<keyword evidence="3" id="KW-1185">Reference proteome</keyword>
<name>A0A218Z9Y2_9HELO</name>
<protein>
    <submittedName>
        <fullName evidence="2">Uncharacterized protein</fullName>
    </submittedName>
</protein>
<sequence>MSSKASPKARVPPPETKPERRLTRTRSGHTSDSSLFCCTKCYVLSDPRGPVEKEIFRFGFCMANLTSSPSGCRYLPSALSHILERAPYIVRYERWLHAEKDVTRYFMPHPRIKMAFVELSGLMVAESEKEGRWVPNRGYLKFRCDEHTGPWLTCFLLQRGLEVLSTVPLTEYEPKKGKQKSVGEVCEQHDEDGYLEQGDGKKEVVGIGYDGIGLPKAELVECPHINQRERKPEEKVHLHKEGGIATKKQKRSEPHGRETS</sequence>
<feature type="region of interest" description="Disordered" evidence="1">
    <location>
        <begin position="1"/>
        <end position="32"/>
    </location>
</feature>
<dbReference type="Proteomes" id="UP000242519">
    <property type="component" value="Unassembled WGS sequence"/>
</dbReference>